<evidence type="ECO:0000313" key="10">
    <source>
        <dbReference type="Proteomes" id="UP000606991"/>
    </source>
</evidence>
<organism evidence="8 9">
    <name type="scientific">Candidatus Aeolococcus gillhamiae</name>
    <dbReference type="NCBI Taxonomy" id="3127015"/>
    <lineage>
        <taxon>Bacteria</taxon>
        <taxon>Bacillati</taxon>
        <taxon>Candidatus Dormiibacterota</taxon>
        <taxon>Candidatus Dormibacteria</taxon>
        <taxon>Candidatus Aeolococcales</taxon>
        <taxon>Candidatus Aeolococcaceae</taxon>
        <taxon>Candidatus Aeolococcus</taxon>
    </lineage>
</organism>
<reference evidence="8" key="2">
    <citation type="submission" date="2018-05" db="EMBL/GenBank/DDBJ databases">
        <authorList>
            <person name="Ferrari B."/>
        </authorList>
    </citation>
    <scope>NUCLEOTIDE SEQUENCE</scope>
    <source>
        <strain evidence="8">RRmetagenome_bin12</strain>
    </source>
</reference>
<evidence type="ECO:0000256" key="4">
    <source>
        <dbReference type="ARBA" id="ARBA00022989"/>
    </source>
</evidence>
<evidence type="ECO:0000313" key="9">
    <source>
        <dbReference type="Proteomes" id="UP000248724"/>
    </source>
</evidence>
<keyword evidence="5 6" id="KW-0472">Membrane</keyword>
<feature type="transmembrane region" description="Helical" evidence="6">
    <location>
        <begin position="140"/>
        <end position="166"/>
    </location>
</feature>
<dbReference type="EMBL" id="QHBU01000112">
    <property type="protein sequence ID" value="PZR81418.1"/>
    <property type="molecule type" value="Genomic_DNA"/>
</dbReference>
<dbReference type="PANTHER" id="PTHR11101">
    <property type="entry name" value="PHOSPHATE TRANSPORTER"/>
    <property type="match status" value="1"/>
</dbReference>
<dbReference type="Proteomes" id="UP000248724">
    <property type="component" value="Unassembled WGS sequence"/>
</dbReference>
<protein>
    <submittedName>
        <fullName evidence="8">Anion permease</fullName>
    </submittedName>
    <submittedName>
        <fullName evidence="7">Inorganic phosphate transporter</fullName>
    </submittedName>
</protein>
<evidence type="ECO:0000313" key="7">
    <source>
        <dbReference type="EMBL" id="MBJ7593335.1"/>
    </source>
</evidence>
<evidence type="ECO:0000256" key="2">
    <source>
        <dbReference type="ARBA" id="ARBA00022448"/>
    </source>
</evidence>
<reference evidence="8 9" key="1">
    <citation type="journal article" date="2017" name="Nature">
        <title>Atmospheric trace gases support primary production in Antarctic desert surface soil.</title>
        <authorList>
            <person name="Ji M."/>
            <person name="Greening C."/>
            <person name="Vanwonterghem I."/>
            <person name="Carere C.R."/>
            <person name="Bay S.K."/>
            <person name="Steen J.A."/>
            <person name="Montgomery K."/>
            <person name="Lines T."/>
            <person name="Beardall J."/>
            <person name="van Dorst J."/>
            <person name="Snape I."/>
            <person name="Stott M.B."/>
            <person name="Hugenholtz P."/>
            <person name="Ferrari B.C."/>
        </authorList>
    </citation>
    <scope>NUCLEOTIDE SEQUENCE [LARGE SCALE GENOMIC DNA]</scope>
    <source>
        <strain evidence="8">RRmetagenome_bin12</strain>
    </source>
</reference>
<dbReference type="InterPro" id="IPR001204">
    <property type="entry name" value="Phos_transporter"/>
</dbReference>
<keyword evidence="4 6" id="KW-1133">Transmembrane helix</keyword>
<keyword evidence="3 6" id="KW-0812">Transmembrane</keyword>
<accession>A0A934JUJ8</accession>
<dbReference type="AlphaFoldDB" id="A0A2W6A7Z7"/>
<dbReference type="GO" id="GO:0035435">
    <property type="term" value="P:phosphate ion transmembrane transport"/>
    <property type="evidence" value="ECO:0007669"/>
    <property type="project" value="TreeGrafter"/>
</dbReference>
<dbReference type="PANTHER" id="PTHR11101:SF80">
    <property type="entry name" value="PHOSPHATE TRANSPORTER"/>
    <property type="match status" value="1"/>
</dbReference>
<comment type="subcellular location">
    <subcellularLocation>
        <location evidence="1">Membrane</location>
        <topology evidence="1">Multi-pass membrane protein</topology>
    </subcellularLocation>
</comment>
<keyword evidence="2" id="KW-0813">Transport</keyword>
<evidence type="ECO:0000256" key="6">
    <source>
        <dbReference type="SAM" id="Phobius"/>
    </source>
</evidence>
<dbReference type="Pfam" id="PF01384">
    <property type="entry name" value="PHO4"/>
    <property type="match status" value="1"/>
</dbReference>
<dbReference type="RefSeq" id="WP_337308510.1">
    <property type="nucleotide sequence ID" value="NZ_JAEKNS010000007.1"/>
</dbReference>
<feature type="transmembrane region" description="Helical" evidence="6">
    <location>
        <begin position="6"/>
        <end position="25"/>
    </location>
</feature>
<feature type="transmembrane region" description="Helical" evidence="6">
    <location>
        <begin position="227"/>
        <end position="249"/>
    </location>
</feature>
<proteinExistence type="predicted"/>
<reference evidence="7 10" key="3">
    <citation type="submission" date="2020-10" db="EMBL/GenBank/DDBJ databases">
        <title>Ca. Dormibacterota MAGs.</title>
        <authorList>
            <person name="Montgomery K."/>
        </authorList>
    </citation>
    <scope>NUCLEOTIDE SEQUENCE [LARGE SCALE GENOMIC DNA]</scope>
    <source>
        <strain evidence="7">SC8812_S17_18</strain>
    </source>
</reference>
<feature type="transmembrane region" description="Helical" evidence="6">
    <location>
        <begin position="113"/>
        <end position="134"/>
    </location>
</feature>
<evidence type="ECO:0000256" key="1">
    <source>
        <dbReference type="ARBA" id="ARBA00004141"/>
    </source>
</evidence>
<evidence type="ECO:0000256" key="5">
    <source>
        <dbReference type="ARBA" id="ARBA00023136"/>
    </source>
</evidence>
<dbReference type="Proteomes" id="UP000606991">
    <property type="component" value="Unassembled WGS sequence"/>
</dbReference>
<evidence type="ECO:0000256" key="3">
    <source>
        <dbReference type="ARBA" id="ARBA00022692"/>
    </source>
</evidence>
<feature type="transmembrane region" description="Helical" evidence="6">
    <location>
        <begin position="45"/>
        <end position="65"/>
    </location>
</feature>
<feature type="transmembrane region" description="Helical" evidence="6">
    <location>
        <begin position="77"/>
        <end position="101"/>
    </location>
</feature>
<dbReference type="GO" id="GO:0005315">
    <property type="term" value="F:phosphate transmembrane transporter activity"/>
    <property type="evidence" value="ECO:0007669"/>
    <property type="project" value="InterPro"/>
</dbReference>
<comment type="caution">
    <text evidence="8">The sequence shown here is derived from an EMBL/GenBank/DDBJ whole genome shotgun (WGS) entry which is preliminary data.</text>
</comment>
<name>A0A2W6A7Z7_9BACT</name>
<feature type="transmembrane region" description="Helical" evidence="6">
    <location>
        <begin position="316"/>
        <end position="337"/>
    </location>
</feature>
<dbReference type="GO" id="GO:0016020">
    <property type="term" value="C:membrane"/>
    <property type="evidence" value="ECO:0007669"/>
    <property type="project" value="UniProtKB-SubCell"/>
</dbReference>
<gene>
    <name evidence="8" type="ORF">DLM65_05865</name>
    <name evidence="7" type="ORF">JF886_00495</name>
</gene>
<accession>A0A2W6A7Z7</accession>
<evidence type="ECO:0000313" key="8">
    <source>
        <dbReference type="EMBL" id="PZR81418.1"/>
    </source>
</evidence>
<dbReference type="EMBL" id="JAEKNS010000007">
    <property type="protein sequence ID" value="MBJ7593335.1"/>
    <property type="molecule type" value="Genomic_DNA"/>
</dbReference>
<sequence>MPDGQTVLLVVTIAVALGFDFTNGFHDTANAVATTISTRALGPRLAVGVSAVLNLVGAVVAIQLLHTKVANTIGGLVAPAGGVSLAMIVAALAAAITWNLVTWRAGLPSSSSHALIGALIGMGLAGYGVHALKWGTVGPVIVGLITSPVIGFLLGYLFLAGLLHLFRTIHPSRANKNFRTAQIFSGAFVSFSHGANDAQKTMAIITLALIATHHIAPKPGSFPSPPLWVVVVAAVAIGFGTYAGGWRIIKTLGSRIAQLEPVDGFAAQTMAAVVIQGATQLAIPVSTTHVVSGAVMGAGGTRRLAAVRWLTARNIVVAWVLTIPATAILAAAGALVARAI</sequence>